<feature type="domain" description="PH" evidence="13">
    <location>
        <begin position="266"/>
        <end position="366"/>
    </location>
</feature>
<dbReference type="InterPro" id="IPR010610">
    <property type="entry name" value="EryCIII-like_C"/>
</dbReference>
<organism evidence="14 15">
    <name type="scientific">Cladosporium halotolerans</name>
    <dbReference type="NCBI Taxonomy" id="1052096"/>
    <lineage>
        <taxon>Eukaryota</taxon>
        <taxon>Fungi</taxon>
        <taxon>Dikarya</taxon>
        <taxon>Ascomycota</taxon>
        <taxon>Pezizomycotina</taxon>
        <taxon>Dothideomycetes</taxon>
        <taxon>Dothideomycetidae</taxon>
        <taxon>Cladosporiales</taxon>
        <taxon>Cladosporiaceae</taxon>
        <taxon>Cladosporium</taxon>
    </lineage>
</organism>
<dbReference type="GO" id="GO:0016906">
    <property type="term" value="F:sterol 3-beta-glucosyltransferase activity"/>
    <property type="evidence" value="ECO:0007669"/>
    <property type="project" value="UniProtKB-EC"/>
</dbReference>
<evidence type="ECO:0000313" key="15">
    <source>
        <dbReference type="Proteomes" id="UP000803884"/>
    </source>
</evidence>
<dbReference type="SMART" id="SM00233">
    <property type="entry name" value="PH"/>
    <property type="match status" value="1"/>
</dbReference>
<dbReference type="CDD" id="cd03784">
    <property type="entry name" value="GT1_Gtf-like"/>
    <property type="match status" value="1"/>
</dbReference>
<accession>A0AB34KL11</accession>
<dbReference type="InterPro" id="IPR002213">
    <property type="entry name" value="UDP_glucos_trans"/>
</dbReference>
<dbReference type="PANTHER" id="PTHR48050:SF25">
    <property type="entry name" value="STEROL 3-BETA-GLUCOSYLTRANSFERASE"/>
    <property type="match status" value="1"/>
</dbReference>
<evidence type="ECO:0000256" key="1">
    <source>
        <dbReference type="ARBA" id="ARBA00004170"/>
    </source>
</evidence>
<protein>
    <recommendedName>
        <fullName evidence="4">sterol 3beta-glucosyltransferase</fullName>
        <ecNumber evidence="4">2.4.1.173</ecNumber>
    </recommendedName>
    <alternativeName>
        <fullName evidence="9">Autophagy-related protein 26</fullName>
    </alternativeName>
</protein>
<feature type="compositionally biased region" description="Gly residues" evidence="12">
    <location>
        <begin position="1413"/>
        <end position="1424"/>
    </location>
</feature>
<dbReference type="CDD" id="cd13215">
    <property type="entry name" value="PH-GRAM1_AGT26"/>
    <property type="match status" value="1"/>
</dbReference>
<comment type="catalytic activity">
    <reaction evidence="10">
        <text>ergosterol + UDP-alpha-D-glucose = ergosteryl 3-beta-D-glucoside + UDP + H(+)</text>
        <dbReference type="Rhea" id="RHEA:61836"/>
        <dbReference type="ChEBI" id="CHEBI:15378"/>
        <dbReference type="ChEBI" id="CHEBI:16933"/>
        <dbReference type="ChEBI" id="CHEBI:52973"/>
        <dbReference type="ChEBI" id="CHEBI:58223"/>
        <dbReference type="ChEBI" id="CHEBI:58885"/>
    </reaction>
    <physiologicalReaction direction="left-to-right" evidence="10">
        <dbReference type="Rhea" id="RHEA:61837"/>
    </physiologicalReaction>
</comment>
<comment type="similarity">
    <text evidence="3">Belongs to the glycosyltransferase 28 family.</text>
</comment>
<evidence type="ECO:0000256" key="8">
    <source>
        <dbReference type="ARBA" id="ARBA00023136"/>
    </source>
</evidence>
<feature type="region of interest" description="Disordered" evidence="12">
    <location>
        <begin position="562"/>
        <end position="581"/>
    </location>
</feature>
<keyword evidence="5" id="KW-0963">Cytoplasm</keyword>
<dbReference type="GO" id="GO:0005975">
    <property type="term" value="P:carbohydrate metabolic process"/>
    <property type="evidence" value="ECO:0007669"/>
    <property type="project" value="InterPro"/>
</dbReference>
<feature type="compositionally biased region" description="Basic and acidic residues" evidence="12">
    <location>
        <begin position="169"/>
        <end position="182"/>
    </location>
</feature>
<dbReference type="GO" id="GO:0016020">
    <property type="term" value="C:membrane"/>
    <property type="evidence" value="ECO:0007669"/>
    <property type="project" value="UniProtKB-SubCell"/>
</dbReference>
<dbReference type="Gene3D" id="2.30.29.30">
    <property type="entry name" value="Pleckstrin-homology domain (PH domain)/Phosphotyrosine-binding domain (PTB)"/>
    <property type="match status" value="3"/>
</dbReference>
<comment type="subcellular location">
    <subcellularLocation>
        <location evidence="2">Cytoplasm</location>
    </subcellularLocation>
    <subcellularLocation>
        <location evidence="1">Membrane</location>
        <topology evidence="1">Peripheral membrane protein</topology>
    </subcellularLocation>
</comment>
<dbReference type="CDD" id="cd13216">
    <property type="entry name" value="PH-GRAM2_AGT26"/>
    <property type="match status" value="1"/>
</dbReference>
<dbReference type="Proteomes" id="UP000803884">
    <property type="component" value="Unassembled WGS sequence"/>
</dbReference>
<keyword evidence="6" id="KW-0328">Glycosyltransferase</keyword>
<dbReference type="RefSeq" id="XP_069227089.1">
    <property type="nucleotide sequence ID" value="XM_069375970.1"/>
</dbReference>
<feature type="region of interest" description="Disordered" evidence="12">
    <location>
        <begin position="82"/>
        <end position="208"/>
    </location>
</feature>
<feature type="compositionally biased region" description="Acidic residues" evidence="12">
    <location>
        <begin position="49"/>
        <end position="60"/>
    </location>
</feature>
<feature type="compositionally biased region" description="Low complexity" evidence="12">
    <location>
        <begin position="1"/>
        <end position="13"/>
    </location>
</feature>
<dbReference type="PROSITE" id="PS50003">
    <property type="entry name" value="PH_DOMAIN"/>
    <property type="match status" value="1"/>
</dbReference>
<dbReference type="InterPro" id="IPR001849">
    <property type="entry name" value="PH_domain"/>
</dbReference>
<feature type="compositionally biased region" description="Basic and acidic residues" evidence="12">
    <location>
        <begin position="648"/>
        <end position="672"/>
    </location>
</feature>
<name>A0AB34KL11_9PEZI</name>
<dbReference type="GO" id="GO:0005737">
    <property type="term" value="C:cytoplasm"/>
    <property type="evidence" value="ECO:0007669"/>
    <property type="project" value="UniProtKB-SubCell"/>
</dbReference>
<dbReference type="Gene3D" id="3.40.50.2000">
    <property type="entry name" value="Glycogen Phosphorylase B"/>
    <property type="match status" value="2"/>
</dbReference>
<feature type="compositionally biased region" description="Acidic residues" evidence="12">
    <location>
        <begin position="87"/>
        <end position="96"/>
    </location>
</feature>
<dbReference type="SUPFAM" id="SSF53756">
    <property type="entry name" value="UDP-Glycosyltransferase/glycogen phosphorylase"/>
    <property type="match status" value="1"/>
</dbReference>
<dbReference type="Pfam" id="PF03033">
    <property type="entry name" value="Glyco_transf_28"/>
    <property type="match status" value="1"/>
</dbReference>
<dbReference type="EMBL" id="JAAQHG020000030">
    <property type="protein sequence ID" value="KAL1583983.1"/>
    <property type="molecule type" value="Genomic_DNA"/>
</dbReference>
<dbReference type="Pfam" id="PF00169">
    <property type="entry name" value="PH"/>
    <property type="match status" value="1"/>
</dbReference>
<evidence type="ECO:0000256" key="7">
    <source>
        <dbReference type="ARBA" id="ARBA00022679"/>
    </source>
</evidence>
<dbReference type="InterPro" id="IPR048065">
    <property type="entry name" value="ATG26_PH_GRAM2"/>
</dbReference>
<dbReference type="InterPro" id="IPR050426">
    <property type="entry name" value="Glycosyltransferase_28"/>
</dbReference>
<dbReference type="InterPro" id="IPR004182">
    <property type="entry name" value="GRAM"/>
</dbReference>
<evidence type="ECO:0000259" key="13">
    <source>
        <dbReference type="PROSITE" id="PS50003"/>
    </source>
</evidence>
<feature type="compositionally biased region" description="Low complexity" evidence="12">
    <location>
        <begin position="101"/>
        <end position="114"/>
    </location>
</feature>
<keyword evidence="7" id="KW-0808">Transferase</keyword>
<feature type="compositionally biased region" description="Basic and acidic residues" evidence="12">
    <location>
        <begin position="519"/>
        <end position="539"/>
    </location>
</feature>
<feature type="compositionally biased region" description="Polar residues" evidence="12">
    <location>
        <begin position="455"/>
        <end position="479"/>
    </location>
</feature>
<evidence type="ECO:0000256" key="2">
    <source>
        <dbReference type="ARBA" id="ARBA00004496"/>
    </source>
</evidence>
<feature type="compositionally biased region" description="Polar residues" evidence="12">
    <location>
        <begin position="542"/>
        <end position="556"/>
    </location>
</feature>
<sequence>MASSQSPGAASPALRAQMQERRRVNLQQYSVSPGKMRSSVPLPARFEDGTDEEDEEEQGEAADKAVFQKSILGVFSQAGTKAKLEEATESDSDVEQEDYKQQQGDDAAQDVGAVPSRKFSDNKILRPLLKPRRKRAESESQDAMSQSQFLPPRETAQDVPERPASAGGERARDDTPLIERKLQAQADAEMETSTGSIRRKSKDESQPVEKGARLVKAVADIFDLPEPEEVLAVWSCWYLEKALLQGHLYVTSKHLCYYAYLRRRGVVLKSGYMAKQGKRDPRYSRFWFQLKGDVLSYYKDASHLYFPHGSIDLRFAITATLAPEKGKTNKDTPYFTVTTETRTYYFKADSSTNAKEWVKQLQRVIFRSHNDGDSVKISLPIRNIINVEAAPFVDGADTVKVSTIDGADAFAIEEYFFTFHDHGEDALRLLSVLTEDNEVKQGVEDGVQDVAEPASRQSGSGKRSTPANQSRSPRLSTSPAPCVEENVRKTLSPLSVPASRSPRSSGEFGRASLETSRPSIDRPILDDDRGRDARPRADTGDFSQVPTSPSTHQSTDSFATTIEHPMSSPSVGPADSDMSASQMLTGDNAFRAPTLRMPAPRRTESESSAERIREELDEASRSNSVGSGRIRVQPPTRTHTDQTLGDGESPHSRKSNDTVARREKSDGSKPHESTSTIAPRPSRPIATPLLSATKMASYVRDQSKRVVNTLSSSPGIYYEKVSGALAGGRRSYVTSEGLPPEDALQEEEIEEKTRSFRKHFSLPESEQLVSSHGCALYRVLPLLGKIYLGTSYFCYRSLIAGISSKMVIPLRDILNVGKMNGYRLGAYAMVLVIKGHEELFFEFSKADDRDFCVVDVLRALQAVGDVDDAAFLTEQEAMDAEVAAAENELLQQARNEGDLASRAELKDVSDDGPPILFDDGNASMLDFKPKEPMRVTCLTIGSRGDVQPYIALCKGLIADGHHPKIATHAEFEPWIRKHGIDFAPVGGNPAELMALCVEYGMFTPKFISETNSKFRGWLDDLLVSAWEACQGSEVLIESPSAMAGIHIAEALGIPYFRAFTMPWTKTRAYPHAFAPLASKFGGNYNIGTYTVFNNVFWQLTARQINSWRRRTLGIRNTSIGAMRQNEVPFLYNFSPNVVAPPLDFSAWVHITGYWFLDEAQDWTPPADLLTFIAKARADNMKLVYIGFGSVVVSDSKAMTQHIVDAVLKADVRCILSKGWSDRLDPTTPQTAPEIPLPPSIFQISSAPHDWLFAQLDAAVHHGGAGTTGASLRAGIPTIIRPFFGDQFFFASRVEDIGVGLRLRHLTPNALGKALWIATHDARVRDKAALLGARIRAENGVQTALSALYRDLEYARRLVKRKVGKRLRAPGEKGVEWEDNEEGEGAGFGFDGEDGGEEEEEWTFVDEEEERNGGGDGATGVGIGDPMGWEARAAQRRFLGAFGGRVARVGSRGEM</sequence>
<feature type="region of interest" description="Disordered" evidence="12">
    <location>
        <begin position="589"/>
        <end position="686"/>
    </location>
</feature>
<dbReference type="Pfam" id="PF06722">
    <property type="entry name" value="EryCIII-like_C"/>
    <property type="match status" value="1"/>
</dbReference>
<comment type="catalytic activity">
    <reaction evidence="11">
        <text>a sterol + UDP-alpha-D-glucose = a sterol 3-beta-D-glucoside + UDP + H(+)</text>
        <dbReference type="Rhea" id="RHEA:22724"/>
        <dbReference type="ChEBI" id="CHEBI:15378"/>
        <dbReference type="ChEBI" id="CHEBI:15889"/>
        <dbReference type="ChEBI" id="CHEBI:37424"/>
        <dbReference type="ChEBI" id="CHEBI:58223"/>
        <dbReference type="ChEBI" id="CHEBI:58885"/>
        <dbReference type="EC" id="2.4.1.173"/>
    </reaction>
    <physiologicalReaction direction="left-to-right" evidence="11">
        <dbReference type="Rhea" id="RHEA:22725"/>
    </physiologicalReaction>
</comment>
<evidence type="ECO:0000313" key="14">
    <source>
        <dbReference type="EMBL" id="KAL1583983.1"/>
    </source>
</evidence>
<dbReference type="PANTHER" id="PTHR48050">
    <property type="entry name" value="STEROL 3-BETA-GLUCOSYLTRANSFERASE"/>
    <property type="match status" value="1"/>
</dbReference>
<dbReference type="GO" id="GO:0016125">
    <property type="term" value="P:sterol metabolic process"/>
    <property type="evidence" value="ECO:0007669"/>
    <property type="project" value="TreeGrafter"/>
</dbReference>
<reference evidence="14 15" key="1">
    <citation type="journal article" date="2020" name="Microbiol. Resour. Announc.">
        <title>Draft Genome Sequence of a Cladosporium Species Isolated from the Mesophotic Ascidian Didemnum maculosum.</title>
        <authorList>
            <person name="Gioti A."/>
            <person name="Siaperas R."/>
            <person name="Nikolaivits E."/>
            <person name="Le Goff G."/>
            <person name="Ouazzani J."/>
            <person name="Kotoulas G."/>
            <person name="Topakas E."/>
        </authorList>
    </citation>
    <scope>NUCLEOTIDE SEQUENCE [LARGE SCALE GENOMIC DNA]</scope>
    <source>
        <strain evidence="14 15">TM138-S3</strain>
    </source>
</reference>
<proteinExistence type="inferred from homology"/>
<evidence type="ECO:0000256" key="5">
    <source>
        <dbReference type="ARBA" id="ARBA00022490"/>
    </source>
</evidence>
<feature type="compositionally biased region" description="Basic and acidic residues" evidence="12">
    <location>
        <begin position="601"/>
        <end position="620"/>
    </location>
</feature>
<evidence type="ECO:0000256" key="12">
    <source>
        <dbReference type="SAM" id="MobiDB-lite"/>
    </source>
</evidence>
<evidence type="ECO:0000256" key="6">
    <source>
        <dbReference type="ARBA" id="ARBA00022676"/>
    </source>
</evidence>
<feature type="region of interest" description="Disordered" evidence="12">
    <location>
        <begin position="1372"/>
        <end position="1425"/>
    </location>
</feature>
<comment type="caution">
    <text evidence="14">The sequence shown here is derived from an EMBL/GenBank/DDBJ whole genome shotgun (WGS) entry which is preliminary data.</text>
</comment>
<feature type="region of interest" description="Disordered" evidence="12">
    <location>
        <begin position="1"/>
        <end position="65"/>
    </location>
</feature>
<evidence type="ECO:0000256" key="10">
    <source>
        <dbReference type="ARBA" id="ARBA00047886"/>
    </source>
</evidence>
<gene>
    <name evidence="14" type="ORF">WHR41_07365</name>
</gene>
<evidence type="ECO:0000256" key="4">
    <source>
        <dbReference type="ARBA" id="ARBA00012650"/>
    </source>
</evidence>
<dbReference type="FunFam" id="3.40.50.2000:FF:000009">
    <property type="entry name" value="Sterol 3-beta-glucosyltransferase UGT80A2"/>
    <property type="match status" value="1"/>
</dbReference>
<keyword evidence="15" id="KW-1185">Reference proteome</keyword>
<dbReference type="InterPro" id="IPR011993">
    <property type="entry name" value="PH-like_dom_sf"/>
</dbReference>
<dbReference type="EC" id="2.4.1.173" evidence="4"/>
<dbReference type="GeneID" id="96008808"/>
<feature type="region of interest" description="Disordered" evidence="12">
    <location>
        <begin position="441"/>
        <end position="556"/>
    </location>
</feature>
<dbReference type="SMART" id="SM00568">
    <property type="entry name" value="GRAM"/>
    <property type="match status" value="2"/>
</dbReference>
<dbReference type="FunFam" id="3.40.50.2000:FF:000029">
    <property type="entry name" value="Sterol 3-beta-glucosyltransferase"/>
    <property type="match status" value="1"/>
</dbReference>
<keyword evidence="8" id="KW-0472">Membrane</keyword>
<dbReference type="SUPFAM" id="SSF50729">
    <property type="entry name" value="PH domain-like"/>
    <property type="match status" value="1"/>
</dbReference>
<dbReference type="InterPro" id="IPR048066">
    <property type="entry name" value="ATG26_PH_GRAM1"/>
</dbReference>
<evidence type="ECO:0000256" key="3">
    <source>
        <dbReference type="ARBA" id="ARBA00006962"/>
    </source>
</evidence>
<feature type="compositionally biased region" description="Acidic residues" evidence="12">
    <location>
        <begin position="1390"/>
        <end position="1409"/>
    </location>
</feature>
<evidence type="ECO:0000256" key="11">
    <source>
        <dbReference type="ARBA" id="ARBA00049453"/>
    </source>
</evidence>
<dbReference type="Pfam" id="PF02893">
    <property type="entry name" value="GRAM"/>
    <property type="match status" value="2"/>
</dbReference>
<dbReference type="InterPro" id="IPR004276">
    <property type="entry name" value="GlycoTrans_28_N"/>
</dbReference>
<evidence type="ECO:0000256" key="9">
    <source>
        <dbReference type="ARBA" id="ARBA00029843"/>
    </source>
</evidence>